<feature type="modified residue" description="4-aspartylphosphate" evidence="3">
    <location>
        <position position="55"/>
    </location>
</feature>
<dbReference type="SMART" id="SM00448">
    <property type="entry name" value="REC"/>
    <property type="match status" value="1"/>
</dbReference>
<dbReference type="InterPro" id="IPR050595">
    <property type="entry name" value="Bact_response_regulator"/>
</dbReference>
<dbReference type="PANTHER" id="PTHR44591">
    <property type="entry name" value="STRESS RESPONSE REGULATOR PROTEIN 1"/>
    <property type="match status" value="1"/>
</dbReference>
<comment type="caution">
    <text evidence="5">The sequence shown here is derived from an EMBL/GenBank/DDBJ whole genome shotgun (WGS) entry which is preliminary data.</text>
</comment>
<dbReference type="SUPFAM" id="SSF52172">
    <property type="entry name" value="CheY-like"/>
    <property type="match status" value="1"/>
</dbReference>
<dbReference type="Pfam" id="PF00072">
    <property type="entry name" value="Response_reg"/>
    <property type="match status" value="1"/>
</dbReference>
<dbReference type="InterPro" id="IPR011006">
    <property type="entry name" value="CheY-like_superfamily"/>
</dbReference>
<dbReference type="PANTHER" id="PTHR44591:SF14">
    <property type="entry name" value="PROTEIN PILG"/>
    <property type="match status" value="1"/>
</dbReference>
<gene>
    <name evidence="5" type="ORF">J3U88_17940</name>
</gene>
<evidence type="ECO:0000313" key="6">
    <source>
        <dbReference type="Proteomes" id="UP000664417"/>
    </source>
</evidence>
<keyword evidence="6" id="KW-1185">Reference proteome</keyword>
<accession>A0A8J7U6H2</accession>
<evidence type="ECO:0000256" key="3">
    <source>
        <dbReference type="PROSITE-ProRule" id="PRU00169"/>
    </source>
</evidence>
<name>A0A8J7U6H2_9BACT</name>
<keyword evidence="2" id="KW-0902">Two-component regulatory system</keyword>
<evidence type="ECO:0000313" key="5">
    <source>
        <dbReference type="EMBL" id="MBO1320361.1"/>
    </source>
</evidence>
<dbReference type="Proteomes" id="UP000664417">
    <property type="component" value="Unassembled WGS sequence"/>
</dbReference>
<dbReference type="RefSeq" id="WP_207860315.1">
    <property type="nucleotide sequence ID" value="NZ_JAFREP010000017.1"/>
</dbReference>
<dbReference type="InterPro" id="IPR001789">
    <property type="entry name" value="Sig_transdc_resp-reg_receiver"/>
</dbReference>
<dbReference type="EMBL" id="JAFREP010000017">
    <property type="protein sequence ID" value="MBO1320361.1"/>
    <property type="molecule type" value="Genomic_DNA"/>
</dbReference>
<dbReference type="PROSITE" id="PS50110">
    <property type="entry name" value="RESPONSE_REGULATORY"/>
    <property type="match status" value="1"/>
</dbReference>
<evidence type="ECO:0000256" key="1">
    <source>
        <dbReference type="ARBA" id="ARBA00022553"/>
    </source>
</evidence>
<dbReference type="Gene3D" id="3.40.50.2300">
    <property type="match status" value="1"/>
</dbReference>
<dbReference type="AlphaFoldDB" id="A0A8J7U6H2"/>
<feature type="domain" description="Response regulatory" evidence="4">
    <location>
        <begin position="3"/>
        <end position="119"/>
    </location>
</feature>
<dbReference type="GO" id="GO:0000160">
    <property type="term" value="P:phosphorelay signal transduction system"/>
    <property type="evidence" value="ECO:0007669"/>
    <property type="project" value="UniProtKB-KW"/>
</dbReference>
<keyword evidence="1 3" id="KW-0597">Phosphoprotein</keyword>
<proteinExistence type="predicted"/>
<organism evidence="5 6">
    <name type="scientific">Acanthopleuribacter pedis</name>
    <dbReference type="NCBI Taxonomy" id="442870"/>
    <lineage>
        <taxon>Bacteria</taxon>
        <taxon>Pseudomonadati</taxon>
        <taxon>Acidobacteriota</taxon>
        <taxon>Holophagae</taxon>
        <taxon>Acanthopleuribacterales</taxon>
        <taxon>Acanthopleuribacteraceae</taxon>
        <taxon>Acanthopleuribacter</taxon>
    </lineage>
</organism>
<evidence type="ECO:0000256" key="2">
    <source>
        <dbReference type="ARBA" id="ARBA00023012"/>
    </source>
</evidence>
<sequence>MKKILIVDDSKTARMMLKHWLTALRPDATILEADGADQALAHMKQPEGEWMAFIDYNMEGLNGMELVEALMPFIPATRMALVTANFQAAVQDRAHGKGIRFMKKPMNPKKVQMLLNQMEQAEVQ</sequence>
<evidence type="ECO:0000259" key="4">
    <source>
        <dbReference type="PROSITE" id="PS50110"/>
    </source>
</evidence>
<reference evidence="5" key="1">
    <citation type="submission" date="2021-03" db="EMBL/GenBank/DDBJ databases">
        <authorList>
            <person name="Wang G."/>
        </authorList>
    </citation>
    <scope>NUCLEOTIDE SEQUENCE</scope>
    <source>
        <strain evidence="5">KCTC 12899</strain>
    </source>
</reference>
<protein>
    <submittedName>
        <fullName evidence="5">Response regulator</fullName>
    </submittedName>
</protein>